<protein>
    <recommendedName>
        <fullName evidence="3">RNase H type-1 domain-containing protein</fullName>
    </recommendedName>
</protein>
<organism evidence="1 2">
    <name type="scientific">Ricinus communis</name>
    <name type="common">Castor bean</name>
    <dbReference type="NCBI Taxonomy" id="3988"/>
    <lineage>
        <taxon>Eukaryota</taxon>
        <taxon>Viridiplantae</taxon>
        <taxon>Streptophyta</taxon>
        <taxon>Embryophyta</taxon>
        <taxon>Tracheophyta</taxon>
        <taxon>Spermatophyta</taxon>
        <taxon>Magnoliopsida</taxon>
        <taxon>eudicotyledons</taxon>
        <taxon>Gunneridae</taxon>
        <taxon>Pentapetalae</taxon>
        <taxon>rosids</taxon>
        <taxon>fabids</taxon>
        <taxon>Malpighiales</taxon>
        <taxon>Euphorbiaceae</taxon>
        <taxon>Acalyphoideae</taxon>
        <taxon>Acalypheae</taxon>
        <taxon>Ricinus</taxon>
    </lineage>
</organism>
<evidence type="ECO:0000313" key="1">
    <source>
        <dbReference type="EMBL" id="EEF48482.1"/>
    </source>
</evidence>
<accession>B9RJI0</accession>
<sequence>MAFKPPVDLNKLNVDASYNQESGITRDANGSSVVAAAHASYRSSSLFLNELYAIRDELILARDSDVPGLLLECDNIEAIELLLI</sequence>
<evidence type="ECO:0000313" key="2">
    <source>
        <dbReference type="Proteomes" id="UP000008311"/>
    </source>
</evidence>
<keyword evidence="2" id="KW-1185">Reference proteome</keyword>
<dbReference type="InParanoid" id="B9RJI0"/>
<proteinExistence type="predicted"/>
<gene>
    <name evidence="1" type="ORF">RCOM_1034670</name>
</gene>
<dbReference type="EMBL" id="EQ973783">
    <property type="protein sequence ID" value="EEF48482.1"/>
    <property type="molecule type" value="Genomic_DNA"/>
</dbReference>
<name>B9RJI0_RICCO</name>
<reference evidence="2" key="1">
    <citation type="journal article" date="2010" name="Nat. Biotechnol.">
        <title>Draft genome sequence of the oilseed species Ricinus communis.</title>
        <authorList>
            <person name="Chan A.P."/>
            <person name="Crabtree J."/>
            <person name="Zhao Q."/>
            <person name="Lorenzi H."/>
            <person name="Orvis J."/>
            <person name="Puiu D."/>
            <person name="Melake-Berhan A."/>
            <person name="Jones K.M."/>
            <person name="Redman J."/>
            <person name="Chen G."/>
            <person name="Cahoon E.B."/>
            <person name="Gedil M."/>
            <person name="Stanke M."/>
            <person name="Haas B.J."/>
            <person name="Wortman J.R."/>
            <person name="Fraser-Liggett C.M."/>
            <person name="Ravel J."/>
            <person name="Rabinowicz P.D."/>
        </authorList>
    </citation>
    <scope>NUCLEOTIDE SEQUENCE [LARGE SCALE GENOMIC DNA]</scope>
    <source>
        <strain evidence="2">cv. Hale</strain>
    </source>
</reference>
<dbReference type="AlphaFoldDB" id="B9RJI0"/>
<dbReference type="Proteomes" id="UP000008311">
    <property type="component" value="Unassembled WGS sequence"/>
</dbReference>
<evidence type="ECO:0008006" key="3">
    <source>
        <dbReference type="Google" id="ProtNLM"/>
    </source>
</evidence>